<dbReference type="AlphaFoldDB" id="A0A382HCJ6"/>
<feature type="non-terminal residue" evidence="1">
    <location>
        <position position="1"/>
    </location>
</feature>
<organism evidence="1">
    <name type="scientific">marine metagenome</name>
    <dbReference type="NCBI Taxonomy" id="408172"/>
    <lineage>
        <taxon>unclassified sequences</taxon>
        <taxon>metagenomes</taxon>
        <taxon>ecological metagenomes</taxon>
    </lineage>
</organism>
<gene>
    <name evidence="1" type="ORF">METZ01_LOCUS237860</name>
</gene>
<name>A0A382HCJ6_9ZZZZ</name>
<proteinExistence type="predicted"/>
<dbReference type="EMBL" id="UINC01060468">
    <property type="protein sequence ID" value="SVB85006.1"/>
    <property type="molecule type" value="Genomic_DNA"/>
</dbReference>
<reference evidence="1" key="1">
    <citation type="submission" date="2018-05" db="EMBL/GenBank/DDBJ databases">
        <authorList>
            <person name="Lanie J.A."/>
            <person name="Ng W.-L."/>
            <person name="Kazmierczak K.M."/>
            <person name="Andrzejewski T.M."/>
            <person name="Davidsen T.M."/>
            <person name="Wayne K.J."/>
            <person name="Tettelin H."/>
            <person name="Glass J.I."/>
            <person name="Rusch D."/>
            <person name="Podicherti R."/>
            <person name="Tsui H.-C.T."/>
            <person name="Winkler M.E."/>
        </authorList>
    </citation>
    <scope>NUCLEOTIDE SEQUENCE</scope>
</reference>
<protein>
    <submittedName>
        <fullName evidence="1">Uncharacterized protein</fullName>
    </submittedName>
</protein>
<accession>A0A382HCJ6</accession>
<sequence length="73" mass="8275">PYNPPRVATERVVRFWASRITNLKSSSNQRGWVVWLGGLAGRNGALYHAVLEAVLLRGKIIRRIVCTPVVYRD</sequence>
<evidence type="ECO:0000313" key="1">
    <source>
        <dbReference type="EMBL" id="SVB85006.1"/>
    </source>
</evidence>